<dbReference type="EMBL" id="JBDKWZ010000005">
    <property type="protein sequence ID" value="MEN7548208.1"/>
    <property type="molecule type" value="Genomic_DNA"/>
</dbReference>
<dbReference type="GO" id="GO:0006261">
    <property type="term" value="P:DNA-templated DNA replication"/>
    <property type="evidence" value="ECO:0007669"/>
    <property type="project" value="TreeGrafter"/>
</dbReference>
<dbReference type="Proteomes" id="UP001403385">
    <property type="component" value="Unassembled WGS sequence"/>
</dbReference>
<dbReference type="SUPFAM" id="SSF52540">
    <property type="entry name" value="P-loop containing nucleoside triphosphate hydrolases"/>
    <property type="match status" value="1"/>
</dbReference>
<proteinExistence type="predicted"/>
<accession>A0AAW9SA41</accession>
<name>A0AAW9SA41_9BACT</name>
<dbReference type="PANTHER" id="PTHR11669:SF8">
    <property type="entry name" value="DNA POLYMERASE III SUBUNIT DELTA"/>
    <property type="match status" value="1"/>
</dbReference>
<comment type="caution">
    <text evidence="1">The sequence shown here is derived from an EMBL/GenBank/DDBJ whole genome shotgun (WGS) entry which is preliminary data.</text>
</comment>
<sequence>MRFADIIGLSEVKNTLIHSVKSNHVAHAQLFVGKPGSANLAMALAYAQYVNCENKQEDDACGECAACNKIQKFIHPDLHFIVPTATTKSIPKRTDAVSQAFAKEWRAFLADNPYAYLSEWSAYFGAENKQCIIPKEESRNIIRTLSMKAFEAEYKIMLIWLPELMQAPAANAILKVLEEPPAKTLFLLVSNNTDALLTTILSRTQPVQIPLFSDEEVQEYLEQQLNVPPEKALQTAHIVDGNLNEAMKIGADVHDENEEYFKQWMRECFKSDFTKLVDWADRFQRLGKETQKSIFQYGLTLLRETMLYKFAGEETLRVSGEQKEFIKNFSKVITNQNLEPLVNHFSQSLYHLERNANPKITFLNLSLQIVQIFKNWQR</sequence>
<dbReference type="InterPro" id="IPR027417">
    <property type="entry name" value="P-loop_NTPase"/>
</dbReference>
<dbReference type="AlphaFoldDB" id="A0AAW9SA41"/>
<dbReference type="PANTHER" id="PTHR11669">
    <property type="entry name" value="REPLICATION FACTOR C / DNA POLYMERASE III GAMMA-TAU SUBUNIT"/>
    <property type="match status" value="1"/>
</dbReference>
<dbReference type="InterPro" id="IPR050238">
    <property type="entry name" value="DNA_Rep/Repair_Clamp_Loader"/>
</dbReference>
<keyword evidence="2" id="KW-1185">Reference proteome</keyword>
<reference evidence="1 2" key="1">
    <citation type="submission" date="2024-04" db="EMBL/GenBank/DDBJ databases">
        <title>Novel genus in family Flammeovirgaceae.</title>
        <authorList>
            <person name="Nguyen T.H."/>
            <person name="Vuong T.Q."/>
            <person name="Le H."/>
            <person name="Kim S.-G."/>
        </authorList>
    </citation>
    <scope>NUCLEOTIDE SEQUENCE [LARGE SCALE GENOMIC DNA]</scope>
    <source>
        <strain evidence="1 2">JCM 23209</strain>
    </source>
</reference>
<organism evidence="1 2">
    <name type="scientific">Rapidithrix thailandica</name>
    <dbReference type="NCBI Taxonomy" id="413964"/>
    <lineage>
        <taxon>Bacteria</taxon>
        <taxon>Pseudomonadati</taxon>
        <taxon>Bacteroidota</taxon>
        <taxon>Cytophagia</taxon>
        <taxon>Cytophagales</taxon>
        <taxon>Flammeovirgaceae</taxon>
        <taxon>Rapidithrix</taxon>
    </lineage>
</organism>
<dbReference type="Pfam" id="PF13177">
    <property type="entry name" value="DNA_pol3_delta2"/>
    <property type="match status" value="1"/>
</dbReference>
<dbReference type="RefSeq" id="WP_346820989.1">
    <property type="nucleotide sequence ID" value="NZ_JBDKWZ010000005.1"/>
</dbReference>
<gene>
    <name evidence="1" type="ORF">AAG747_09825</name>
</gene>
<evidence type="ECO:0000313" key="2">
    <source>
        <dbReference type="Proteomes" id="UP001403385"/>
    </source>
</evidence>
<protein>
    <submittedName>
        <fullName evidence="1">DNA polymerase III subunit delta</fullName>
    </submittedName>
</protein>
<dbReference type="Gene3D" id="3.40.50.300">
    <property type="entry name" value="P-loop containing nucleotide triphosphate hydrolases"/>
    <property type="match status" value="1"/>
</dbReference>
<evidence type="ECO:0000313" key="1">
    <source>
        <dbReference type="EMBL" id="MEN7548208.1"/>
    </source>
</evidence>